<dbReference type="AlphaFoldDB" id="A0AAJ1F1N5"/>
<dbReference type="Proteomes" id="UP001297581">
    <property type="component" value="Unassembled WGS sequence"/>
</dbReference>
<evidence type="ECO:0000313" key="3">
    <source>
        <dbReference type="EMBL" id="MCH4295743.1"/>
    </source>
</evidence>
<dbReference type="InterPro" id="IPR007168">
    <property type="entry name" value="Phageshock_PspC_N"/>
</dbReference>
<evidence type="ECO:0000313" key="4">
    <source>
        <dbReference type="Proteomes" id="UP001297581"/>
    </source>
</evidence>
<feature type="transmembrane region" description="Helical" evidence="1">
    <location>
        <begin position="35"/>
        <end position="58"/>
    </location>
</feature>
<gene>
    <name evidence="3" type="ORF">MJ923_15675</name>
</gene>
<dbReference type="EMBL" id="JAKUDL010000006">
    <property type="protein sequence ID" value="MCH4295743.1"/>
    <property type="molecule type" value="Genomic_DNA"/>
</dbReference>
<dbReference type="Pfam" id="PF04024">
    <property type="entry name" value="PspC"/>
    <property type="match status" value="1"/>
</dbReference>
<evidence type="ECO:0000259" key="2">
    <source>
        <dbReference type="Pfam" id="PF04024"/>
    </source>
</evidence>
<sequence length="64" mass="7298">MSSIEMRLNNPRRLVCGVAAAMADKFGWSCMWTRVAWMVSTLLNPAMTLLVYFALALLMEKWEA</sequence>
<comment type="caution">
    <text evidence="3">The sequence shown here is derived from an EMBL/GenBank/DDBJ whole genome shotgun (WGS) entry which is preliminary data.</text>
</comment>
<organism evidence="3 4">
    <name type="scientific">Shewanella zhuhaiensis</name>
    <dbReference type="NCBI Taxonomy" id="2919576"/>
    <lineage>
        <taxon>Bacteria</taxon>
        <taxon>Pseudomonadati</taxon>
        <taxon>Pseudomonadota</taxon>
        <taxon>Gammaproteobacteria</taxon>
        <taxon>Alteromonadales</taxon>
        <taxon>Shewanellaceae</taxon>
        <taxon>Shewanella</taxon>
    </lineage>
</organism>
<keyword evidence="1" id="KW-0812">Transmembrane</keyword>
<accession>A0AAJ1F1N5</accession>
<reference evidence="3 4" key="1">
    <citation type="submission" date="2022-02" db="EMBL/GenBank/DDBJ databases">
        <title>The genome sequence of Shewanella sp. 3B26.</title>
        <authorList>
            <person name="Du J."/>
        </authorList>
    </citation>
    <scope>NUCLEOTIDE SEQUENCE [LARGE SCALE GENOMIC DNA]</scope>
    <source>
        <strain evidence="3 4">3B26</strain>
    </source>
</reference>
<dbReference type="RefSeq" id="WP_126168241.1">
    <property type="nucleotide sequence ID" value="NZ_JAKUDL010000006.1"/>
</dbReference>
<keyword evidence="1" id="KW-0472">Membrane</keyword>
<keyword evidence="4" id="KW-1185">Reference proteome</keyword>
<evidence type="ECO:0000256" key="1">
    <source>
        <dbReference type="SAM" id="Phobius"/>
    </source>
</evidence>
<name>A0AAJ1F1N5_9GAMM</name>
<feature type="domain" description="Phage shock protein PspC N-terminal" evidence="2">
    <location>
        <begin position="10"/>
        <end position="61"/>
    </location>
</feature>
<protein>
    <submittedName>
        <fullName evidence="3">PspC domain-containing protein</fullName>
    </submittedName>
</protein>
<proteinExistence type="predicted"/>
<keyword evidence="1" id="KW-1133">Transmembrane helix</keyword>